<protein>
    <submittedName>
        <fullName evidence="1">Uncharacterized protein</fullName>
    </submittedName>
</protein>
<reference evidence="1" key="2">
    <citation type="submission" date="2020-10" db="EMBL/GenBank/DDBJ databases">
        <authorList>
            <person name="Cooper E.A."/>
            <person name="Brenton Z.W."/>
            <person name="Flinn B.S."/>
            <person name="Jenkins J."/>
            <person name="Shu S."/>
            <person name="Flowers D."/>
            <person name="Luo F."/>
            <person name="Wang Y."/>
            <person name="Xia P."/>
            <person name="Barry K."/>
            <person name="Daum C."/>
            <person name="Lipzen A."/>
            <person name="Yoshinaga Y."/>
            <person name="Schmutz J."/>
            <person name="Saski C."/>
            <person name="Vermerris W."/>
            <person name="Kresovich S."/>
        </authorList>
    </citation>
    <scope>NUCLEOTIDE SEQUENCE</scope>
</reference>
<name>A0A921UAG8_SORBI</name>
<comment type="caution">
    <text evidence="1">The sequence shown here is derived from an EMBL/GenBank/DDBJ whole genome shotgun (WGS) entry which is preliminary data.</text>
</comment>
<sequence length="126" mass="13800">MWKPAGKPEHTTLMGGHIPFVEFLFQPQQEPDQFSGGYYGYPQGYYPYGCLPPQNPAIYTYTTISKVSKLPTAASIAASTITVGVKMTREDLLQTAPNVVGAASLVHQHDNLLTFALLYVCSIECV</sequence>
<proteinExistence type="predicted"/>
<dbReference type="EMBL" id="CM027686">
    <property type="protein sequence ID" value="KAG0524278.1"/>
    <property type="molecule type" value="Genomic_DNA"/>
</dbReference>
<reference evidence="1" key="1">
    <citation type="journal article" date="2019" name="BMC Genomics">
        <title>A new reference genome for Sorghum bicolor reveals high levels of sequence similarity between sweet and grain genotypes: implications for the genetics of sugar metabolism.</title>
        <authorList>
            <person name="Cooper E.A."/>
            <person name="Brenton Z.W."/>
            <person name="Flinn B.S."/>
            <person name="Jenkins J."/>
            <person name="Shu S."/>
            <person name="Flowers D."/>
            <person name="Luo F."/>
            <person name="Wang Y."/>
            <person name="Xia P."/>
            <person name="Barry K."/>
            <person name="Daum C."/>
            <person name="Lipzen A."/>
            <person name="Yoshinaga Y."/>
            <person name="Schmutz J."/>
            <person name="Saski C."/>
            <person name="Vermerris W."/>
            <person name="Kresovich S."/>
        </authorList>
    </citation>
    <scope>NUCLEOTIDE SEQUENCE</scope>
</reference>
<dbReference type="Proteomes" id="UP000807115">
    <property type="component" value="Chromosome 7"/>
</dbReference>
<organism evidence="1 2">
    <name type="scientific">Sorghum bicolor</name>
    <name type="common">Sorghum</name>
    <name type="synonym">Sorghum vulgare</name>
    <dbReference type="NCBI Taxonomy" id="4558"/>
    <lineage>
        <taxon>Eukaryota</taxon>
        <taxon>Viridiplantae</taxon>
        <taxon>Streptophyta</taxon>
        <taxon>Embryophyta</taxon>
        <taxon>Tracheophyta</taxon>
        <taxon>Spermatophyta</taxon>
        <taxon>Magnoliopsida</taxon>
        <taxon>Liliopsida</taxon>
        <taxon>Poales</taxon>
        <taxon>Poaceae</taxon>
        <taxon>PACMAD clade</taxon>
        <taxon>Panicoideae</taxon>
        <taxon>Andropogonodae</taxon>
        <taxon>Andropogoneae</taxon>
        <taxon>Sorghinae</taxon>
        <taxon>Sorghum</taxon>
    </lineage>
</organism>
<evidence type="ECO:0000313" key="1">
    <source>
        <dbReference type="EMBL" id="KAG0524278.1"/>
    </source>
</evidence>
<gene>
    <name evidence="1" type="ORF">BDA96_07G197100</name>
</gene>
<evidence type="ECO:0000313" key="2">
    <source>
        <dbReference type="Proteomes" id="UP000807115"/>
    </source>
</evidence>
<accession>A0A921UAG8</accession>
<dbReference type="AlphaFoldDB" id="A0A921UAG8"/>